<keyword evidence="1 2" id="KW-0238">DNA-binding</keyword>
<feature type="DNA-binding region" description="H-T-H motif" evidence="2">
    <location>
        <begin position="36"/>
        <end position="55"/>
    </location>
</feature>
<dbReference type="InterPro" id="IPR050109">
    <property type="entry name" value="HTH-type_TetR-like_transc_reg"/>
</dbReference>
<dbReference type="RefSeq" id="WP_153758433.1">
    <property type="nucleotide sequence ID" value="NZ_CP045851.1"/>
</dbReference>
<reference evidence="4 5" key="1">
    <citation type="submission" date="2019-11" db="EMBL/GenBank/DDBJ databases">
        <authorList>
            <person name="He Y."/>
        </authorList>
    </citation>
    <scope>NUCLEOTIDE SEQUENCE [LARGE SCALE GENOMIC DNA]</scope>
    <source>
        <strain evidence="4 5">SCSIO 58843</strain>
    </source>
</reference>
<protein>
    <submittedName>
        <fullName evidence="4">TetR family transcriptional regulator</fullName>
    </submittedName>
</protein>
<dbReference type="PANTHER" id="PTHR30055:SF226">
    <property type="entry name" value="HTH-TYPE TRANSCRIPTIONAL REGULATOR PKSA"/>
    <property type="match status" value="1"/>
</dbReference>
<dbReference type="InterPro" id="IPR009057">
    <property type="entry name" value="Homeodomain-like_sf"/>
</dbReference>
<gene>
    <name evidence="4" type="ORF">GH723_03990</name>
</gene>
<evidence type="ECO:0000256" key="1">
    <source>
        <dbReference type="ARBA" id="ARBA00023125"/>
    </source>
</evidence>
<dbReference type="PROSITE" id="PS50977">
    <property type="entry name" value="HTH_TETR_2"/>
    <property type="match status" value="1"/>
</dbReference>
<name>A0A5Q2RJV4_9ACTN</name>
<evidence type="ECO:0000256" key="2">
    <source>
        <dbReference type="PROSITE-ProRule" id="PRU00335"/>
    </source>
</evidence>
<dbReference type="Proteomes" id="UP000334019">
    <property type="component" value="Chromosome"/>
</dbReference>
<dbReference type="Gene3D" id="1.10.357.10">
    <property type="entry name" value="Tetracycline Repressor, domain 2"/>
    <property type="match status" value="1"/>
</dbReference>
<keyword evidence="5" id="KW-1185">Reference proteome</keyword>
<feature type="domain" description="HTH tetR-type" evidence="3">
    <location>
        <begin position="14"/>
        <end position="73"/>
    </location>
</feature>
<dbReference type="KEGG" id="atq:GH723_03990"/>
<dbReference type="AlphaFoldDB" id="A0A5Q2RJV4"/>
<accession>A0A5Q2RJV4</accession>
<dbReference type="PANTHER" id="PTHR30055">
    <property type="entry name" value="HTH-TYPE TRANSCRIPTIONAL REGULATOR RUTR"/>
    <property type="match status" value="1"/>
</dbReference>
<evidence type="ECO:0000313" key="5">
    <source>
        <dbReference type="Proteomes" id="UP000334019"/>
    </source>
</evidence>
<evidence type="ECO:0000259" key="3">
    <source>
        <dbReference type="PROSITE" id="PS50977"/>
    </source>
</evidence>
<organism evidence="4 5">
    <name type="scientific">Actinomarinicola tropica</name>
    <dbReference type="NCBI Taxonomy" id="2789776"/>
    <lineage>
        <taxon>Bacteria</taxon>
        <taxon>Bacillati</taxon>
        <taxon>Actinomycetota</taxon>
        <taxon>Acidimicrobiia</taxon>
        <taxon>Acidimicrobiales</taxon>
        <taxon>Iamiaceae</taxon>
        <taxon>Actinomarinicola</taxon>
    </lineage>
</organism>
<proteinExistence type="predicted"/>
<dbReference type="GO" id="GO:0000976">
    <property type="term" value="F:transcription cis-regulatory region binding"/>
    <property type="evidence" value="ECO:0007669"/>
    <property type="project" value="TreeGrafter"/>
</dbReference>
<evidence type="ECO:0000313" key="4">
    <source>
        <dbReference type="EMBL" id="QGG94327.1"/>
    </source>
</evidence>
<dbReference type="EMBL" id="CP045851">
    <property type="protein sequence ID" value="QGG94327.1"/>
    <property type="molecule type" value="Genomic_DNA"/>
</dbReference>
<sequence length="198" mass="21809">MSIDRVDGRVERRERNRAAVVDAMVSLLGEGILDVTLERAAERAGVSVRSVFRYFDGVDDLRRQTVERHFAVVDARLRRLDPATHDRAARIAAFVEDRVGMFAASAGPARLARQRAEFIPVVAEHLARVRARLADHVRSAFAPELGLLSGAAAEDLVAVIDVAVSQDGWDALGSVHGRDRDDVVRLWVELLDRLLPGS</sequence>
<dbReference type="GO" id="GO:0003700">
    <property type="term" value="F:DNA-binding transcription factor activity"/>
    <property type="evidence" value="ECO:0007669"/>
    <property type="project" value="TreeGrafter"/>
</dbReference>
<dbReference type="InterPro" id="IPR001647">
    <property type="entry name" value="HTH_TetR"/>
</dbReference>
<dbReference type="SUPFAM" id="SSF46689">
    <property type="entry name" value="Homeodomain-like"/>
    <property type="match status" value="1"/>
</dbReference>